<sequence>METLEKTTEKREQAKEDLRGLEETVIKELQTLHNLRRLFIQDLNCRIKKSEGFNILHKFRSTNIILYLYSGHHDYLLHNVCLLETEYLRTN</sequence>
<protein>
    <submittedName>
        <fullName evidence="2">Uncharacterized protein</fullName>
    </submittedName>
</protein>
<evidence type="ECO:0000313" key="3">
    <source>
        <dbReference type="Proteomes" id="UP000269396"/>
    </source>
</evidence>
<dbReference type="AlphaFoldDB" id="A0A3P8G058"/>
<dbReference type="Proteomes" id="UP000269396">
    <property type="component" value="Unassembled WGS sequence"/>
</dbReference>
<feature type="coiled-coil region" evidence="1">
    <location>
        <begin position="4"/>
        <end position="31"/>
    </location>
</feature>
<organism evidence="2 3">
    <name type="scientific">Schistosoma mattheei</name>
    <dbReference type="NCBI Taxonomy" id="31246"/>
    <lineage>
        <taxon>Eukaryota</taxon>
        <taxon>Metazoa</taxon>
        <taxon>Spiralia</taxon>
        <taxon>Lophotrochozoa</taxon>
        <taxon>Platyhelminthes</taxon>
        <taxon>Trematoda</taxon>
        <taxon>Digenea</taxon>
        <taxon>Strigeidida</taxon>
        <taxon>Schistosomatoidea</taxon>
        <taxon>Schistosomatidae</taxon>
        <taxon>Schistosoma</taxon>
    </lineage>
</organism>
<proteinExistence type="predicted"/>
<gene>
    <name evidence="2" type="ORF">SMTD_LOCUS20223</name>
</gene>
<name>A0A3P8G058_9TREM</name>
<accession>A0A3P8G058</accession>
<reference evidence="2 3" key="1">
    <citation type="submission" date="2018-11" db="EMBL/GenBank/DDBJ databases">
        <authorList>
            <consortium name="Pathogen Informatics"/>
        </authorList>
    </citation>
    <scope>NUCLEOTIDE SEQUENCE [LARGE SCALE GENOMIC DNA]</scope>
    <source>
        <strain>Denwood</strain>
        <strain evidence="3">Zambia</strain>
    </source>
</reference>
<evidence type="ECO:0000313" key="2">
    <source>
        <dbReference type="EMBL" id="VDP81892.1"/>
    </source>
</evidence>
<evidence type="ECO:0000256" key="1">
    <source>
        <dbReference type="SAM" id="Coils"/>
    </source>
</evidence>
<dbReference type="EMBL" id="UZAL01043908">
    <property type="protein sequence ID" value="VDP81892.1"/>
    <property type="molecule type" value="Genomic_DNA"/>
</dbReference>
<keyword evidence="1" id="KW-0175">Coiled coil</keyword>
<keyword evidence="3" id="KW-1185">Reference proteome</keyword>